<keyword evidence="3" id="KW-0547">Nucleotide-binding</keyword>
<dbReference type="PROSITE" id="PS00211">
    <property type="entry name" value="ABC_TRANSPORTER_1"/>
    <property type="match status" value="1"/>
</dbReference>
<comment type="caution">
    <text evidence="9">The sequence shown here is derived from an EMBL/GenBank/DDBJ whole genome shotgun (WGS) entry which is preliminary data.</text>
</comment>
<evidence type="ECO:0000313" key="10">
    <source>
        <dbReference type="Proteomes" id="UP000286288"/>
    </source>
</evidence>
<evidence type="ECO:0000256" key="2">
    <source>
        <dbReference type="ARBA" id="ARBA00022475"/>
    </source>
</evidence>
<keyword evidence="2" id="KW-1003">Cell membrane</keyword>
<dbReference type="GO" id="GO:0016887">
    <property type="term" value="F:ATP hydrolysis activity"/>
    <property type="evidence" value="ECO:0007669"/>
    <property type="project" value="InterPro"/>
</dbReference>
<dbReference type="SMART" id="SM00382">
    <property type="entry name" value="AAA"/>
    <property type="match status" value="1"/>
</dbReference>
<evidence type="ECO:0000256" key="5">
    <source>
        <dbReference type="ARBA" id="ARBA00022967"/>
    </source>
</evidence>
<name>A0A415EVQ7_ENTCA</name>
<protein>
    <submittedName>
        <fullName evidence="9">ATP-binding cassette domain-containing protein</fullName>
    </submittedName>
</protein>
<keyword evidence="7" id="KW-0472">Membrane</keyword>
<evidence type="ECO:0000313" key="9">
    <source>
        <dbReference type="EMBL" id="RHK07377.1"/>
    </source>
</evidence>
<keyword evidence="5" id="KW-1278">Translocase</keyword>
<dbReference type="GO" id="GO:0006865">
    <property type="term" value="P:amino acid transport"/>
    <property type="evidence" value="ECO:0007669"/>
    <property type="project" value="UniProtKB-KW"/>
</dbReference>
<evidence type="ECO:0000256" key="4">
    <source>
        <dbReference type="ARBA" id="ARBA00022840"/>
    </source>
</evidence>
<accession>A0A415EVQ7</accession>
<evidence type="ECO:0000256" key="3">
    <source>
        <dbReference type="ARBA" id="ARBA00022741"/>
    </source>
</evidence>
<dbReference type="SUPFAM" id="SSF52540">
    <property type="entry name" value="P-loop containing nucleoside triphosphate hydrolases"/>
    <property type="match status" value="1"/>
</dbReference>
<evidence type="ECO:0000256" key="1">
    <source>
        <dbReference type="ARBA" id="ARBA00022448"/>
    </source>
</evidence>
<proteinExistence type="predicted"/>
<dbReference type="EMBL" id="QRMZ01000004">
    <property type="protein sequence ID" value="RHK07377.1"/>
    <property type="molecule type" value="Genomic_DNA"/>
</dbReference>
<feature type="domain" description="ABC transporter" evidence="8">
    <location>
        <begin position="2"/>
        <end position="232"/>
    </location>
</feature>
<organism evidence="9 10">
    <name type="scientific">Enterococcus casseliflavus</name>
    <name type="common">Enterococcus flavescens</name>
    <dbReference type="NCBI Taxonomy" id="37734"/>
    <lineage>
        <taxon>Bacteria</taxon>
        <taxon>Bacillati</taxon>
        <taxon>Bacillota</taxon>
        <taxon>Bacilli</taxon>
        <taxon>Lactobacillales</taxon>
        <taxon>Enterococcaceae</taxon>
        <taxon>Enterococcus</taxon>
    </lineage>
</organism>
<dbReference type="InterPro" id="IPR017871">
    <property type="entry name" value="ABC_transporter-like_CS"/>
</dbReference>
<dbReference type="InterPro" id="IPR050086">
    <property type="entry name" value="MetN_ABC_transporter-like"/>
</dbReference>
<keyword evidence="4 9" id="KW-0067">ATP-binding</keyword>
<evidence type="ECO:0000256" key="6">
    <source>
        <dbReference type="ARBA" id="ARBA00022970"/>
    </source>
</evidence>
<dbReference type="InterPro" id="IPR003439">
    <property type="entry name" value="ABC_transporter-like_ATP-bd"/>
</dbReference>
<dbReference type="PANTHER" id="PTHR43166">
    <property type="entry name" value="AMINO ACID IMPORT ATP-BINDING PROTEIN"/>
    <property type="match status" value="1"/>
</dbReference>
<evidence type="ECO:0000256" key="7">
    <source>
        <dbReference type="ARBA" id="ARBA00023136"/>
    </source>
</evidence>
<dbReference type="AlphaFoldDB" id="A0A415EVQ7"/>
<keyword evidence="6" id="KW-0029">Amino-acid transport</keyword>
<dbReference type="PANTHER" id="PTHR43166:SF30">
    <property type="entry name" value="METHIONINE IMPORT ATP-BINDING PROTEIN METN"/>
    <property type="match status" value="1"/>
</dbReference>
<dbReference type="PROSITE" id="PS50893">
    <property type="entry name" value="ABC_TRANSPORTER_2"/>
    <property type="match status" value="1"/>
</dbReference>
<dbReference type="InterPro" id="IPR003593">
    <property type="entry name" value="AAA+_ATPase"/>
</dbReference>
<gene>
    <name evidence="9" type="ORF">DW084_03670</name>
</gene>
<reference evidence="9 10" key="1">
    <citation type="submission" date="2018-08" db="EMBL/GenBank/DDBJ databases">
        <title>A genome reference for cultivated species of the human gut microbiota.</title>
        <authorList>
            <person name="Zou Y."/>
            <person name="Xue W."/>
            <person name="Luo G."/>
        </authorList>
    </citation>
    <scope>NUCLEOTIDE SEQUENCE [LARGE SCALE GENOMIC DNA]</scope>
    <source>
        <strain evidence="9 10">AF48-16</strain>
    </source>
</reference>
<dbReference type="Proteomes" id="UP000286288">
    <property type="component" value="Unassembled WGS sequence"/>
</dbReference>
<sequence>MLEAINITKRYDRSVLDGLSFAVQPGEIVGVVGKSGSGKSTLLRLLNLIETPDSGELLFDGKRIDPLNKKQLLHAQQEIGMIFQNYNLLHNRTVFENVYLPLKLMGKSSEKVLEMLSFVGMEDKADIYPAKLSGGEKQRVAIARALIREPKILLCDEPTSALDEDTKADVLALLQKVQQTFQPAVIFVSHELTAVRQICQRVFVLEDAVFAAEFVNHPQPIVRKESSYVDKVERSLLHDDQ</sequence>
<dbReference type="RefSeq" id="WP_151195300.1">
    <property type="nucleotide sequence ID" value="NZ_CP116026.1"/>
</dbReference>
<dbReference type="InterPro" id="IPR027417">
    <property type="entry name" value="P-loop_NTPase"/>
</dbReference>
<evidence type="ECO:0000259" key="8">
    <source>
        <dbReference type="PROSITE" id="PS50893"/>
    </source>
</evidence>
<dbReference type="GO" id="GO:0005524">
    <property type="term" value="F:ATP binding"/>
    <property type="evidence" value="ECO:0007669"/>
    <property type="project" value="UniProtKB-KW"/>
</dbReference>
<dbReference type="Gene3D" id="3.40.50.300">
    <property type="entry name" value="P-loop containing nucleotide triphosphate hydrolases"/>
    <property type="match status" value="1"/>
</dbReference>
<keyword evidence="1" id="KW-0813">Transport</keyword>
<dbReference type="Pfam" id="PF00005">
    <property type="entry name" value="ABC_tran"/>
    <property type="match status" value="1"/>
</dbReference>